<organism evidence="1">
    <name type="scientific">viral metagenome</name>
    <dbReference type="NCBI Taxonomy" id="1070528"/>
    <lineage>
        <taxon>unclassified sequences</taxon>
        <taxon>metagenomes</taxon>
        <taxon>organismal metagenomes</taxon>
    </lineage>
</organism>
<evidence type="ECO:0000313" key="1">
    <source>
        <dbReference type="EMBL" id="QHU22790.1"/>
    </source>
</evidence>
<protein>
    <submittedName>
        <fullName evidence="1">Uncharacterized protein</fullName>
    </submittedName>
</protein>
<name>A0A6C0L1M4_9ZZZZ</name>
<reference evidence="1" key="1">
    <citation type="journal article" date="2020" name="Nature">
        <title>Giant virus diversity and host interactions through global metagenomics.</title>
        <authorList>
            <person name="Schulz F."/>
            <person name="Roux S."/>
            <person name="Paez-Espino D."/>
            <person name="Jungbluth S."/>
            <person name="Walsh D.A."/>
            <person name="Denef V.J."/>
            <person name="McMahon K.D."/>
            <person name="Konstantinidis K.T."/>
            <person name="Eloe-Fadrosh E.A."/>
            <person name="Kyrpides N.C."/>
            <person name="Woyke T."/>
        </authorList>
    </citation>
    <scope>NUCLEOTIDE SEQUENCE</scope>
    <source>
        <strain evidence="1">GVMAG-S-ERX555907-63</strain>
    </source>
</reference>
<proteinExistence type="predicted"/>
<dbReference type="EMBL" id="MN741018">
    <property type="protein sequence ID" value="QHU22790.1"/>
    <property type="molecule type" value="Genomic_DNA"/>
</dbReference>
<sequence>MASPNRVGSCLWKFICIFIRGHKRKILLRESHCKFRNTLFCKAFFNYVKQYNMLNKNGKKEKDEIIELITHGQLELCTLPLITCQEIQSDIYSYFRKNIYEKITPFLDREISLKKYTIPNNWKKRICIHLRLDDCAKGQHSVDYDGRTSHNYFIQKLEGNELLKVNENVGPGHIGPNRPSTFDIQDYRQFFAKQRVRVIGRGISCYQSPIPFNRMKTLIEKLKKEYPEHEILIIASPKHAKENNEDIKHDYKIIRSPDPDIDLLHLVFCDVLVCSRSTYAMVAAFFHKGTKVIMPQWGYTGGAGLGSKYDKSGFELYY</sequence>
<accession>A0A6C0L1M4</accession>
<dbReference type="AlphaFoldDB" id="A0A6C0L1M4"/>